<accession>A0ABV0VYP2</accession>
<gene>
    <name evidence="2" type="ORF">XENORESO_016550</name>
</gene>
<reference evidence="2 3" key="1">
    <citation type="submission" date="2021-06" db="EMBL/GenBank/DDBJ databases">
        <authorList>
            <person name="Palmer J.M."/>
        </authorList>
    </citation>
    <scope>NUCLEOTIDE SEQUENCE [LARGE SCALE GENOMIC DNA]</scope>
    <source>
        <strain evidence="2 3">XR_2019</strain>
        <tissue evidence="2">Muscle</tissue>
    </source>
</reference>
<dbReference type="Proteomes" id="UP001444071">
    <property type="component" value="Unassembled WGS sequence"/>
</dbReference>
<proteinExistence type="predicted"/>
<comment type="caution">
    <text evidence="2">The sequence shown here is derived from an EMBL/GenBank/DDBJ whole genome shotgun (WGS) entry which is preliminary data.</text>
</comment>
<sequence>MCSRHVSPGGGPGDGRGHARGTMSLGWPGNALGSPRRSWRRCLERGGFWLSLPTLLPPRPGNNNGGRISKIKRFFKSKFGRALFEPNYIYHLRGSNNNRVRNRENEKKKIALSKERENENNSYILLCYVFRRRTYHLSRQ</sequence>
<organism evidence="2 3">
    <name type="scientific">Xenotaenia resolanae</name>
    <dbReference type="NCBI Taxonomy" id="208358"/>
    <lineage>
        <taxon>Eukaryota</taxon>
        <taxon>Metazoa</taxon>
        <taxon>Chordata</taxon>
        <taxon>Craniata</taxon>
        <taxon>Vertebrata</taxon>
        <taxon>Euteleostomi</taxon>
        <taxon>Actinopterygii</taxon>
        <taxon>Neopterygii</taxon>
        <taxon>Teleostei</taxon>
        <taxon>Neoteleostei</taxon>
        <taxon>Acanthomorphata</taxon>
        <taxon>Ovalentaria</taxon>
        <taxon>Atherinomorphae</taxon>
        <taxon>Cyprinodontiformes</taxon>
        <taxon>Goodeidae</taxon>
        <taxon>Xenotaenia</taxon>
    </lineage>
</organism>
<evidence type="ECO:0000256" key="1">
    <source>
        <dbReference type="SAM" id="MobiDB-lite"/>
    </source>
</evidence>
<feature type="region of interest" description="Disordered" evidence="1">
    <location>
        <begin position="1"/>
        <end position="35"/>
    </location>
</feature>
<evidence type="ECO:0000313" key="3">
    <source>
        <dbReference type="Proteomes" id="UP001444071"/>
    </source>
</evidence>
<evidence type="ECO:0000313" key="2">
    <source>
        <dbReference type="EMBL" id="MEQ2261837.1"/>
    </source>
</evidence>
<keyword evidence="3" id="KW-1185">Reference proteome</keyword>
<dbReference type="EMBL" id="JAHRIM010015500">
    <property type="protein sequence ID" value="MEQ2261837.1"/>
    <property type="molecule type" value="Genomic_DNA"/>
</dbReference>
<name>A0ABV0VYP2_9TELE</name>
<protein>
    <submittedName>
        <fullName evidence="2">Uncharacterized protein</fullName>
    </submittedName>
</protein>